<name>A0A8S1F805_9PELO</name>
<evidence type="ECO:0000313" key="2">
    <source>
        <dbReference type="Proteomes" id="UP000494206"/>
    </source>
</evidence>
<evidence type="ECO:0000313" key="1">
    <source>
        <dbReference type="EMBL" id="CAB3407750.1"/>
    </source>
</evidence>
<dbReference type="AlphaFoldDB" id="A0A8S1F805"/>
<dbReference type="Pfam" id="PF07801">
    <property type="entry name" value="DUF1647"/>
    <property type="match status" value="1"/>
</dbReference>
<dbReference type="Proteomes" id="UP000494206">
    <property type="component" value="Unassembled WGS sequence"/>
</dbReference>
<dbReference type="PANTHER" id="PTHR31389">
    <property type="entry name" value="LD39211P"/>
    <property type="match status" value="1"/>
</dbReference>
<organism evidence="1 2">
    <name type="scientific">Caenorhabditis bovis</name>
    <dbReference type="NCBI Taxonomy" id="2654633"/>
    <lineage>
        <taxon>Eukaryota</taxon>
        <taxon>Metazoa</taxon>
        <taxon>Ecdysozoa</taxon>
        <taxon>Nematoda</taxon>
        <taxon>Chromadorea</taxon>
        <taxon>Rhabditida</taxon>
        <taxon>Rhabditina</taxon>
        <taxon>Rhabditomorpha</taxon>
        <taxon>Rhabditoidea</taxon>
        <taxon>Rhabditidae</taxon>
        <taxon>Peloderinae</taxon>
        <taxon>Caenorhabditis</taxon>
    </lineage>
</organism>
<dbReference type="InterPro" id="IPR012444">
    <property type="entry name" value="DUF1647"/>
</dbReference>
<accession>A0A8S1F805</accession>
<protein>
    <submittedName>
        <fullName evidence="1">Uncharacterized protein</fullName>
    </submittedName>
</protein>
<keyword evidence="2" id="KW-1185">Reference proteome</keyword>
<sequence>MHSNLVFSLKDDRVEKWEIVDEIPDECKCRSNMTGKIHNFCYSLPENPRTRGKPFDCKWVSEIEQIDAIHRGNYIDLKTQNISEPVFVTAFSVKFEKNGRRVIHSIRKLGFRNKIIVYNLGISEKEMKLLKRGCNVEVRHFPFEKYPRTFKSLSFFKWKPIIIAQTTAEFGAVWYMDTSVILTKNDTSHVLSLLTCHQNVHSPPTIPPSEYRDRRERTRKHEDGWDINVWEENRRECAKSSYLLHGYSGHGIFSATHPKVFDYFPTNFDEIKKEKAKMYEAGFVFSVRTEDTMQNILKWYVLCALTDECMNPIGSKHLCLFKNDRFSQSANCHRYDQSIINIVLANKFGYDRHYYSSEIVDFFEIKRELSMQTYSIECVSNSN</sequence>
<comment type="caution">
    <text evidence="1">The sequence shown here is derived from an EMBL/GenBank/DDBJ whole genome shotgun (WGS) entry which is preliminary data.</text>
</comment>
<dbReference type="InterPro" id="IPR029044">
    <property type="entry name" value="Nucleotide-diphossugar_trans"/>
</dbReference>
<reference evidence="1 2" key="1">
    <citation type="submission" date="2020-04" db="EMBL/GenBank/DDBJ databases">
        <authorList>
            <person name="Laetsch R D."/>
            <person name="Stevens L."/>
            <person name="Kumar S."/>
            <person name="Blaxter L. M."/>
        </authorList>
    </citation>
    <scope>NUCLEOTIDE SEQUENCE [LARGE SCALE GENOMIC DNA]</scope>
</reference>
<dbReference type="OrthoDB" id="10053392at2759"/>
<dbReference type="SUPFAM" id="SSF53448">
    <property type="entry name" value="Nucleotide-diphospho-sugar transferases"/>
    <property type="match status" value="1"/>
</dbReference>
<proteinExistence type="predicted"/>
<gene>
    <name evidence="1" type="ORF">CBOVIS_LOCUS9627</name>
</gene>
<dbReference type="EMBL" id="CADEPM010000006">
    <property type="protein sequence ID" value="CAB3407750.1"/>
    <property type="molecule type" value="Genomic_DNA"/>
</dbReference>
<dbReference type="PANTHER" id="PTHR31389:SF4">
    <property type="entry name" value="LD39211P"/>
    <property type="match status" value="1"/>
</dbReference>